<organism evidence="1 2">
    <name type="scientific">Colletotrichum destructivum</name>
    <dbReference type="NCBI Taxonomy" id="34406"/>
    <lineage>
        <taxon>Eukaryota</taxon>
        <taxon>Fungi</taxon>
        <taxon>Dikarya</taxon>
        <taxon>Ascomycota</taxon>
        <taxon>Pezizomycotina</taxon>
        <taxon>Sordariomycetes</taxon>
        <taxon>Hypocreomycetidae</taxon>
        <taxon>Glomerellales</taxon>
        <taxon>Glomerellaceae</taxon>
        <taxon>Colletotrichum</taxon>
        <taxon>Colletotrichum destructivum species complex</taxon>
    </lineage>
</organism>
<dbReference type="InterPro" id="IPR036291">
    <property type="entry name" value="NAD(P)-bd_dom_sf"/>
</dbReference>
<dbReference type="RefSeq" id="XP_062777432.1">
    <property type="nucleotide sequence ID" value="XM_062921381.1"/>
</dbReference>
<gene>
    <name evidence="1" type="ORF">CDEST_05222</name>
</gene>
<proteinExistence type="predicted"/>
<evidence type="ECO:0000313" key="1">
    <source>
        <dbReference type="EMBL" id="WQF80208.1"/>
    </source>
</evidence>
<evidence type="ECO:0000313" key="2">
    <source>
        <dbReference type="Proteomes" id="UP001322277"/>
    </source>
</evidence>
<accession>A0AAX4IA25</accession>
<dbReference type="KEGG" id="cdet:87941725"/>
<sequence>MRNMKDGGSIVNVGSITSSYASAGVAAYVACKRVGPGMTKIAAFEGVPPGASASIVYVREGRIDTEIISKPFESPAGQFGLSTDTVPCITKRIAEPWEIATLIAAPMPRRLRVLLATSLSLLPRRHGSLTVVESRGTTDHKYHDRRVDSVRRRAAMLV</sequence>
<dbReference type="Gene3D" id="3.40.50.720">
    <property type="entry name" value="NAD(P)-binding Rossmann-like Domain"/>
    <property type="match status" value="1"/>
</dbReference>
<name>A0AAX4IA25_9PEZI</name>
<dbReference type="AlphaFoldDB" id="A0AAX4IA25"/>
<dbReference type="EMBL" id="CP137307">
    <property type="protein sequence ID" value="WQF80208.1"/>
    <property type="molecule type" value="Genomic_DNA"/>
</dbReference>
<dbReference type="SUPFAM" id="SSF51735">
    <property type="entry name" value="NAD(P)-binding Rossmann-fold domains"/>
    <property type="match status" value="1"/>
</dbReference>
<protein>
    <submittedName>
        <fullName evidence="1">Short-chain dehydrogenase/reductase SDR, NAD(P)-binding domain superfamily</fullName>
    </submittedName>
</protein>
<reference evidence="2" key="1">
    <citation type="journal article" date="2023" name="bioRxiv">
        <title>Complete genome of the Medicago anthracnose fungus, Colletotrichum destructivum, reveals a mini-chromosome-like region within a core chromosome.</title>
        <authorList>
            <person name="Lapalu N."/>
            <person name="Simon A."/>
            <person name="Lu A."/>
            <person name="Plaumann P.-L."/>
            <person name="Amselem J."/>
            <person name="Pigne S."/>
            <person name="Auger A."/>
            <person name="Koch C."/>
            <person name="Dallery J.-F."/>
            <person name="O'Connell R.J."/>
        </authorList>
    </citation>
    <scope>NUCLEOTIDE SEQUENCE [LARGE SCALE GENOMIC DNA]</scope>
    <source>
        <strain evidence="2">CBS 520.97</strain>
    </source>
</reference>
<keyword evidence="2" id="KW-1185">Reference proteome</keyword>
<dbReference type="Proteomes" id="UP001322277">
    <property type="component" value="Chromosome 3"/>
</dbReference>
<dbReference type="GeneID" id="87941725"/>